<protein>
    <submittedName>
        <fullName evidence="2">Uncharacterized protein</fullName>
    </submittedName>
</protein>
<evidence type="ECO:0000313" key="2">
    <source>
        <dbReference type="EMBL" id="KAH0534988.1"/>
    </source>
</evidence>
<accession>A0AAV7HE02</accession>
<sequence length="270" mass="30490">MTRTKLREKQCDAVDDYLAIVSLKKRQTGQIENRQKIKTISEVNEQWKLKLITRSEFLEFAENFIDFRRVLDYYYENSQDLSKPVDINEDENCLSDIGSEIGLDDDENIENIQFCTAGSSADARADTGASTSADSGASISANTGTIDYESEDDNIDEIEEELTEEEKKETEKMSSKEFLLWKIKKVLTASLQLIGDENACDVTPLENNMDAEVSNERVEGNEDSVTNERIMDNHEMNVTTEDNFSSINENGHGASQLNNNGKVKDMSIYT</sequence>
<reference evidence="2 3" key="1">
    <citation type="journal article" date="2021" name="J. Hered.">
        <title>A chromosome-level genome assembly of the parasitoid wasp, Cotesia glomerata (Hymenoptera: Braconidae).</title>
        <authorList>
            <person name="Pinto B.J."/>
            <person name="Weis J.J."/>
            <person name="Gamble T."/>
            <person name="Ode P.J."/>
            <person name="Paul R."/>
            <person name="Zaspel J.M."/>
        </authorList>
    </citation>
    <scope>NUCLEOTIDE SEQUENCE [LARGE SCALE GENOMIC DNA]</scope>
    <source>
        <strain evidence="2">CgM1</strain>
    </source>
</reference>
<dbReference type="Proteomes" id="UP000826195">
    <property type="component" value="Unassembled WGS sequence"/>
</dbReference>
<name>A0AAV7HE02_COTGL</name>
<dbReference type="AlphaFoldDB" id="A0AAV7HE02"/>
<comment type="caution">
    <text evidence="2">The sequence shown here is derived from an EMBL/GenBank/DDBJ whole genome shotgun (WGS) entry which is preliminary data.</text>
</comment>
<evidence type="ECO:0000256" key="1">
    <source>
        <dbReference type="SAM" id="MobiDB-lite"/>
    </source>
</evidence>
<dbReference type="EMBL" id="JAHXZJ010002982">
    <property type="protein sequence ID" value="KAH0534988.1"/>
    <property type="molecule type" value="Genomic_DNA"/>
</dbReference>
<feature type="compositionally biased region" description="Low complexity" evidence="1">
    <location>
        <begin position="122"/>
        <end position="141"/>
    </location>
</feature>
<keyword evidence="3" id="KW-1185">Reference proteome</keyword>
<feature type="compositionally biased region" description="Polar residues" evidence="1">
    <location>
        <begin position="251"/>
        <end position="261"/>
    </location>
</feature>
<gene>
    <name evidence="2" type="ORF">KQX54_011436</name>
</gene>
<proteinExistence type="predicted"/>
<organism evidence="2 3">
    <name type="scientific">Cotesia glomerata</name>
    <name type="common">Lepidopteran parasitic wasp</name>
    <name type="synonym">Apanteles glomeratus</name>
    <dbReference type="NCBI Taxonomy" id="32391"/>
    <lineage>
        <taxon>Eukaryota</taxon>
        <taxon>Metazoa</taxon>
        <taxon>Ecdysozoa</taxon>
        <taxon>Arthropoda</taxon>
        <taxon>Hexapoda</taxon>
        <taxon>Insecta</taxon>
        <taxon>Pterygota</taxon>
        <taxon>Neoptera</taxon>
        <taxon>Endopterygota</taxon>
        <taxon>Hymenoptera</taxon>
        <taxon>Apocrita</taxon>
        <taxon>Ichneumonoidea</taxon>
        <taxon>Braconidae</taxon>
        <taxon>Microgastrinae</taxon>
        <taxon>Cotesia</taxon>
    </lineage>
</organism>
<feature type="region of interest" description="Disordered" evidence="1">
    <location>
        <begin position="122"/>
        <end position="153"/>
    </location>
</feature>
<feature type="region of interest" description="Disordered" evidence="1">
    <location>
        <begin position="251"/>
        <end position="270"/>
    </location>
</feature>
<evidence type="ECO:0000313" key="3">
    <source>
        <dbReference type="Proteomes" id="UP000826195"/>
    </source>
</evidence>